<name>A0ABR0AAB9_9CRUS</name>
<evidence type="ECO:0000313" key="2">
    <source>
        <dbReference type="Proteomes" id="UP001234178"/>
    </source>
</evidence>
<comment type="caution">
    <text evidence="1">The sequence shown here is derived from an EMBL/GenBank/DDBJ whole genome shotgun (WGS) entry which is preliminary data.</text>
</comment>
<accession>A0ABR0AAB9</accession>
<evidence type="ECO:0000313" key="1">
    <source>
        <dbReference type="EMBL" id="KAK4022081.1"/>
    </source>
</evidence>
<dbReference type="Proteomes" id="UP001234178">
    <property type="component" value="Unassembled WGS sequence"/>
</dbReference>
<keyword evidence="2" id="KW-1185">Reference proteome</keyword>
<proteinExistence type="predicted"/>
<gene>
    <name evidence="1" type="ORF">OUZ56_007568</name>
</gene>
<protein>
    <submittedName>
        <fullName evidence="1">Uncharacterized protein</fullName>
    </submittedName>
</protein>
<organism evidence="1 2">
    <name type="scientific">Daphnia magna</name>
    <dbReference type="NCBI Taxonomy" id="35525"/>
    <lineage>
        <taxon>Eukaryota</taxon>
        <taxon>Metazoa</taxon>
        <taxon>Ecdysozoa</taxon>
        <taxon>Arthropoda</taxon>
        <taxon>Crustacea</taxon>
        <taxon>Branchiopoda</taxon>
        <taxon>Diplostraca</taxon>
        <taxon>Cladocera</taxon>
        <taxon>Anomopoda</taxon>
        <taxon>Daphniidae</taxon>
        <taxon>Daphnia</taxon>
    </lineage>
</organism>
<reference evidence="1 2" key="1">
    <citation type="journal article" date="2023" name="Nucleic Acids Res.">
        <title>The hologenome of Daphnia magna reveals possible DNA methylation and microbiome-mediated evolution of the host genome.</title>
        <authorList>
            <person name="Chaturvedi A."/>
            <person name="Li X."/>
            <person name="Dhandapani V."/>
            <person name="Marshall H."/>
            <person name="Kissane S."/>
            <person name="Cuenca-Cambronero M."/>
            <person name="Asole G."/>
            <person name="Calvet F."/>
            <person name="Ruiz-Romero M."/>
            <person name="Marangio P."/>
            <person name="Guigo R."/>
            <person name="Rago D."/>
            <person name="Mirbahai L."/>
            <person name="Eastwood N."/>
            <person name="Colbourne J.K."/>
            <person name="Zhou J."/>
            <person name="Mallon E."/>
            <person name="Orsini L."/>
        </authorList>
    </citation>
    <scope>NUCLEOTIDE SEQUENCE [LARGE SCALE GENOMIC DNA]</scope>
    <source>
        <strain evidence="1">LRV0_1</strain>
    </source>
</reference>
<sequence>MPLLGDSGGNEDDVDGQMAALISDLTGIEAFSNLKPLVWAEELDETVAELPVTRVLSTRVVLREAAPGFIGMFNRALLNNVTALTHFYSL</sequence>
<dbReference type="EMBL" id="JAOYFB010000037">
    <property type="protein sequence ID" value="KAK4022081.1"/>
    <property type="molecule type" value="Genomic_DNA"/>
</dbReference>